<dbReference type="GO" id="GO:0004534">
    <property type="term" value="F:5'-3' RNA exonuclease activity"/>
    <property type="evidence" value="ECO:0007669"/>
    <property type="project" value="TreeGrafter"/>
</dbReference>
<dbReference type="InterPro" id="IPR016195">
    <property type="entry name" value="Pol/histidinol_Pase-like"/>
</dbReference>
<name>A0A1B7LDY5_9FIRM</name>
<dbReference type="Pfam" id="PF02811">
    <property type="entry name" value="PHP"/>
    <property type="match status" value="1"/>
</dbReference>
<feature type="domain" description="Polymerase/histidinol phosphatase N-terminal" evidence="1">
    <location>
        <begin position="3"/>
        <end position="70"/>
    </location>
</feature>
<keyword evidence="3" id="KW-1185">Reference proteome</keyword>
<dbReference type="NCBIfam" id="NF038032">
    <property type="entry name" value="CehA_McbA_metalo"/>
    <property type="match status" value="1"/>
</dbReference>
<dbReference type="Proteomes" id="UP000078532">
    <property type="component" value="Unassembled WGS sequence"/>
</dbReference>
<dbReference type="Pfam" id="PF13263">
    <property type="entry name" value="PHP_C"/>
    <property type="match status" value="1"/>
</dbReference>
<dbReference type="EMBL" id="LYVF01000165">
    <property type="protein sequence ID" value="OAT81307.1"/>
    <property type="molecule type" value="Genomic_DNA"/>
</dbReference>
<dbReference type="CDD" id="cd07432">
    <property type="entry name" value="PHP_HisPPase"/>
    <property type="match status" value="1"/>
</dbReference>
<sequence>MIIDLHVHTSPLSSCSKLDPEEAIRQAKSTGLDGICFTEHGRLWPDGELEFLRRKYSFPVFCGMEVETKDGHVLAFGLPEDQPAVMDTAELRQKVDGAGGVLVYAHPFRGFLLFGFSDLQLTVQTACQRQIFQLVQAIETYSGKSTRNENEMALAASQKTGLPGTGGSDAHAAREVGRCATFFEDDIRDREGLIAALKSGRFRSDYFHR</sequence>
<evidence type="ECO:0000313" key="2">
    <source>
        <dbReference type="EMBL" id="OAT81307.1"/>
    </source>
</evidence>
<dbReference type="GO" id="GO:0035312">
    <property type="term" value="F:5'-3' DNA exonuclease activity"/>
    <property type="evidence" value="ECO:0007669"/>
    <property type="project" value="TreeGrafter"/>
</dbReference>
<dbReference type="InterPro" id="IPR004013">
    <property type="entry name" value="PHP_dom"/>
</dbReference>
<evidence type="ECO:0000313" key="3">
    <source>
        <dbReference type="Proteomes" id="UP000078532"/>
    </source>
</evidence>
<reference evidence="2 3" key="1">
    <citation type="submission" date="2016-04" db="EMBL/GenBank/DDBJ databases">
        <authorList>
            <person name="Evans L.H."/>
            <person name="Alamgir A."/>
            <person name="Owens N."/>
            <person name="Weber N.D."/>
            <person name="Virtaneva K."/>
            <person name="Barbian K."/>
            <person name="Babar A."/>
            <person name="Rosenke K."/>
        </authorList>
    </citation>
    <scope>NUCLEOTIDE SEQUENCE [LARGE SCALE GENOMIC DNA]</scope>
    <source>
        <strain evidence="2 3">LMa1</strain>
    </source>
</reference>
<dbReference type="InterPro" id="IPR003141">
    <property type="entry name" value="Pol/His_phosphatase_N"/>
</dbReference>
<organism evidence="2 3">
    <name type="scientific">Desulfotomaculum copahuensis</name>
    <dbReference type="NCBI Taxonomy" id="1838280"/>
    <lineage>
        <taxon>Bacteria</taxon>
        <taxon>Bacillati</taxon>
        <taxon>Bacillota</taxon>
        <taxon>Clostridia</taxon>
        <taxon>Eubacteriales</taxon>
        <taxon>Desulfotomaculaceae</taxon>
        <taxon>Desulfotomaculum</taxon>
    </lineage>
</organism>
<evidence type="ECO:0000259" key="1">
    <source>
        <dbReference type="SMART" id="SM00481"/>
    </source>
</evidence>
<dbReference type="Gene3D" id="3.20.20.140">
    <property type="entry name" value="Metal-dependent hydrolases"/>
    <property type="match status" value="1"/>
</dbReference>
<dbReference type="OrthoDB" id="9775360at2"/>
<dbReference type="PANTHER" id="PTHR42924:SF3">
    <property type="entry name" value="POLYMERASE_HISTIDINOL PHOSPHATASE N-TERMINAL DOMAIN-CONTAINING PROTEIN"/>
    <property type="match status" value="1"/>
</dbReference>
<protein>
    <recommendedName>
        <fullName evidence="1">Polymerase/histidinol phosphatase N-terminal domain-containing protein</fullName>
    </recommendedName>
</protein>
<dbReference type="InterPro" id="IPR052018">
    <property type="entry name" value="PHP_domain"/>
</dbReference>
<dbReference type="SUPFAM" id="SSF89550">
    <property type="entry name" value="PHP domain-like"/>
    <property type="match status" value="1"/>
</dbReference>
<proteinExistence type="predicted"/>
<dbReference type="RefSeq" id="WP_066668861.1">
    <property type="nucleotide sequence ID" value="NZ_LYVF01000165.1"/>
</dbReference>
<dbReference type="STRING" id="1838280.A6M21_00480"/>
<dbReference type="PANTHER" id="PTHR42924">
    <property type="entry name" value="EXONUCLEASE"/>
    <property type="match status" value="1"/>
</dbReference>
<dbReference type="AlphaFoldDB" id="A0A1B7LDY5"/>
<accession>A0A1B7LDY5</accession>
<comment type="caution">
    <text evidence="2">The sequence shown here is derived from an EMBL/GenBank/DDBJ whole genome shotgun (WGS) entry which is preliminary data.</text>
</comment>
<dbReference type="SMART" id="SM00481">
    <property type="entry name" value="POLIIIAc"/>
    <property type="match status" value="1"/>
</dbReference>
<gene>
    <name evidence="2" type="ORF">A6M21_00480</name>
</gene>